<dbReference type="Proteomes" id="UP001412239">
    <property type="component" value="Unassembled WGS sequence"/>
</dbReference>
<reference evidence="1" key="1">
    <citation type="submission" date="2015-10" db="EMBL/GenBank/DDBJ databases">
        <authorList>
            <person name="Regsiter A."/>
            <person name="william w."/>
        </authorList>
    </citation>
    <scope>NUCLEOTIDE SEQUENCE</scope>
    <source>
        <strain evidence="1">Montdore</strain>
    </source>
</reference>
<evidence type="ECO:0008006" key="3">
    <source>
        <dbReference type="Google" id="ProtNLM"/>
    </source>
</evidence>
<gene>
    <name evidence="1" type="ORF">GSTUAT00008805001</name>
</gene>
<sequence>MTPDELSGLLLRDEYLVVDIPAAAFPQLEPFIGTRAYTYRPAIGRLAVKITTQMHGTVASWASELIAEGVEKGATKVPDIALFPGECSWPTIVFEFGYAEPYDQLKDDVKLLLEGSEGQITKVIVIKLEPLQEGETEIQRGFVEVWHLRNGAATKEGWRKNLFPPPRSHEAQEIMLSLGDILGDEFENLANQGWGAADTLALPFDALREFIDKATRRHLIHEGLLEED</sequence>
<keyword evidence="2" id="KW-1185">Reference proteome</keyword>
<protein>
    <recommendedName>
        <fullName evidence="3">Restriction endonuclease domain-containing protein</fullName>
    </recommendedName>
</protein>
<name>A0A292PI96_9PEZI</name>
<dbReference type="EMBL" id="LN891248">
    <property type="protein sequence ID" value="CUS07112.1"/>
    <property type="molecule type" value="Genomic_DNA"/>
</dbReference>
<dbReference type="AlphaFoldDB" id="A0A292PI96"/>
<proteinExistence type="predicted"/>
<accession>A0A292PI96</accession>
<evidence type="ECO:0000313" key="2">
    <source>
        <dbReference type="Proteomes" id="UP001412239"/>
    </source>
</evidence>
<organism evidence="1 2">
    <name type="scientific">Tuber aestivum</name>
    <name type="common">summer truffle</name>
    <dbReference type="NCBI Taxonomy" id="59557"/>
    <lineage>
        <taxon>Eukaryota</taxon>
        <taxon>Fungi</taxon>
        <taxon>Dikarya</taxon>
        <taxon>Ascomycota</taxon>
        <taxon>Pezizomycotina</taxon>
        <taxon>Pezizomycetes</taxon>
        <taxon>Pezizales</taxon>
        <taxon>Tuberaceae</taxon>
        <taxon>Tuber</taxon>
    </lineage>
</organism>
<evidence type="ECO:0000313" key="1">
    <source>
        <dbReference type="EMBL" id="CUS07112.1"/>
    </source>
</evidence>